<dbReference type="Proteomes" id="UP000000763">
    <property type="component" value="Chromosome 7"/>
</dbReference>
<protein>
    <submittedName>
        <fullName evidence="3">Uncharacterized protein</fullName>
    </submittedName>
</protein>
<organism evidence="3 4">
    <name type="scientific">Oryza sativa subsp. japonica</name>
    <name type="common">Rice</name>
    <dbReference type="NCBI Taxonomy" id="39947"/>
    <lineage>
        <taxon>Eukaryota</taxon>
        <taxon>Viridiplantae</taxon>
        <taxon>Streptophyta</taxon>
        <taxon>Embryophyta</taxon>
        <taxon>Tracheophyta</taxon>
        <taxon>Spermatophyta</taxon>
        <taxon>Magnoliopsida</taxon>
        <taxon>Liliopsida</taxon>
        <taxon>Poales</taxon>
        <taxon>Poaceae</taxon>
        <taxon>BOP clade</taxon>
        <taxon>Oryzoideae</taxon>
        <taxon>Oryzeae</taxon>
        <taxon>Oryzinae</taxon>
        <taxon>Oryza</taxon>
        <taxon>Oryza sativa</taxon>
    </lineage>
</organism>
<feature type="compositionally biased region" description="Low complexity" evidence="1">
    <location>
        <begin position="86"/>
        <end position="106"/>
    </location>
</feature>
<keyword evidence="2" id="KW-0812">Transmembrane</keyword>
<evidence type="ECO:0000256" key="1">
    <source>
        <dbReference type="SAM" id="MobiDB-lite"/>
    </source>
</evidence>
<accession>Q6Z5T3</accession>
<dbReference type="AlphaFoldDB" id="Q6Z5T3"/>
<keyword evidence="2" id="KW-0472">Membrane</keyword>
<sequence length="188" mass="19926">MAAPSTSAGSRAGRRLRPHPRATPTPPPTAGDAASDSDRGLRRLRLRPRATPPPTPTAGSAACASDRGLRRLRLRPRATPPPPPTAGDTASAASTTARTSAYTSTGPSLQAPAGSGAPRRIRAPTARSGFGDDFFDFVLCPNDCECEVILFFGQMNMIVMFLVILFCVQMIVNVIIFVICESLMKVCD</sequence>
<gene>
    <name evidence="3" type="primary">OSJNBa0018O23.5</name>
</gene>
<feature type="region of interest" description="Disordered" evidence="1">
    <location>
        <begin position="1"/>
        <end position="122"/>
    </location>
</feature>
<keyword evidence="2" id="KW-1133">Transmembrane helix</keyword>
<dbReference type="EMBL" id="AP005100">
    <property type="protein sequence ID" value="BAC83697.1"/>
    <property type="molecule type" value="Genomic_DNA"/>
</dbReference>
<proteinExistence type="predicted"/>
<evidence type="ECO:0000256" key="2">
    <source>
        <dbReference type="SAM" id="Phobius"/>
    </source>
</evidence>
<evidence type="ECO:0000313" key="3">
    <source>
        <dbReference type="EMBL" id="BAC83697.1"/>
    </source>
</evidence>
<reference evidence="4" key="2">
    <citation type="journal article" date="2008" name="Nucleic Acids Res.">
        <title>The rice annotation project database (RAP-DB): 2008 update.</title>
        <authorList>
            <consortium name="The rice annotation project (RAP)"/>
        </authorList>
    </citation>
    <scope>GENOME REANNOTATION</scope>
    <source>
        <strain evidence="4">cv. Nipponbare</strain>
    </source>
</reference>
<feature type="compositionally biased region" description="Low complexity" evidence="1">
    <location>
        <begin position="57"/>
        <end position="66"/>
    </location>
</feature>
<evidence type="ECO:0000313" key="4">
    <source>
        <dbReference type="Proteomes" id="UP000000763"/>
    </source>
</evidence>
<reference evidence="4" key="1">
    <citation type="journal article" date="2005" name="Nature">
        <title>The map-based sequence of the rice genome.</title>
        <authorList>
            <consortium name="International rice genome sequencing project (IRGSP)"/>
            <person name="Matsumoto T."/>
            <person name="Wu J."/>
            <person name="Kanamori H."/>
            <person name="Katayose Y."/>
            <person name="Fujisawa M."/>
            <person name="Namiki N."/>
            <person name="Mizuno H."/>
            <person name="Yamamoto K."/>
            <person name="Antonio B.A."/>
            <person name="Baba T."/>
            <person name="Sakata K."/>
            <person name="Nagamura Y."/>
            <person name="Aoki H."/>
            <person name="Arikawa K."/>
            <person name="Arita K."/>
            <person name="Bito T."/>
            <person name="Chiden Y."/>
            <person name="Fujitsuka N."/>
            <person name="Fukunaka R."/>
            <person name="Hamada M."/>
            <person name="Harada C."/>
            <person name="Hayashi A."/>
            <person name="Hijishita S."/>
            <person name="Honda M."/>
            <person name="Hosokawa S."/>
            <person name="Ichikawa Y."/>
            <person name="Idonuma A."/>
            <person name="Iijima M."/>
            <person name="Ikeda M."/>
            <person name="Ikeno M."/>
            <person name="Ito K."/>
            <person name="Ito S."/>
            <person name="Ito T."/>
            <person name="Ito Y."/>
            <person name="Ito Y."/>
            <person name="Iwabuchi A."/>
            <person name="Kamiya K."/>
            <person name="Karasawa W."/>
            <person name="Kurita K."/>
            <person name="Katagiri S."/>
            <person name="Kikuta A."/>
            <person name="Kobayashi H."/>
            <person name="Kobayashi N."/>
            <person name="Machita K."/>
            <person name="Maehara T."/>
            <person name="Masukawa M."/>
            <person name="Mizubayashi T."/>
            <person name="Mukai Y."/>
            <person name="Nagasaki H."/>
            <person name="Nagata Y."/>
            <person name="Naito S."/>
            <person name="Nakashima M."/>
            <person name="Nakama Y."/>
            <person name="Nakamichi Y."/>
            <person name="Nakamura M."/>
            <person name="Meguro A."/>
            <person name="Negishi M."/>
            <person name="Ohta I."/>
            <person name="Ohta T."/>
            <person name="Okamoto M."/>
            <person name="Ono N."/>
            <person name="Saji S."/>
            <person name="Sakaguchi M."/>
            <person name="Sakai K."/>
            <person name="Shibata M."/>
            <person name="Shimokawa T."/>
            <person name="Song J."/>
            <person name="Takazaki Y."/>
            <person name="Terasawa K."/>
            <person name="Tsugane M."/>
            <person name="Tsuji K."/>
            <person name="Ueda S."/>
            <person name="Waki K."/>
            <person name="Yamagata H."/>
            <person name="Yamamoto M."/>
            <person name="Yamamoto S."/>
            <person name="Yamane H."/>
            <person name="Yoshiki S."/>
            <person name="Yoshihara R."/>
            <person name="Yukawa K."/>
            <person name="Zhong H."/>
            <person name="Yano M."/>
            <person name="Yuan Q."/>
            <person name="Ouyang S."/>
            <person name="Liu J."/>
            <person name="Jones K.M."/>
            <person name="Gansberger K."/>
            <person name="Moffat K."/>
            <person name="Hill J."/>
            <person name="Bera J."/>
            <person name="Fadrosh D."/>
            <person name="Jin S."/>
            <person name="Johri S."/>
            <person name="Kim M."/>
            <person name="Overton L."/>
            <person name="Reardon M."/>
            <person name="Tsitrin T."/>
            <person name="Vuong H."/>
            <person name="Weaver B."/>
            <person name="Ciecko A."/>
            <person name="Tallon L."/>
            <person name="Jackson J."/>
            <person name="Pai G."/>
            <person name="Aken S.V."/>
            <person name="Utterback T."/>
            <person name="Reidmuller S."/>
            <person name="Feldblyum T."/>
            <person name="Hsiao J."/>
            <person name="Zismann V."/>
            <person name="Iobst S."/>
            <person name="de Vazeille A.R."/>
            <person name="Buell C.R."/>
            <person name="Ying K."/>
            <person name="Li Y."/>
            <person name="Lu T."/>
            <person name="Huang Y."/>
            <person name="Zhao Q."/>
            <person name="Feng Q."/>
            <person name="Zhang L."/>
            <person name="Zhu J."/>
            <person name="Weng Q."/>
            <person name="Mu J."/>
            <person name="Lu Y."/>
            <person name="Fan D."/>
            <person name="Liu Y."/>
            <person name="Guan J."/>
            <person name="Zhang Y."/>
            <person name="Yu S."/>
            <person name="Liu X."/>
            <person name="Zhang Y."/>
            <person name="Hong G."/>
            <person name="Han B."/>
            <person name="Choisne N."/>
            <person name="Demange N."/>
            <person name="Orjeda G."/>
            <person name="Samain S."/>
            <person name="Cattolico L."/>
            <person name="Pelletier E."/>
            <person name="Couloux A."/>
            <person name="Segurens B."/>
            <person name="Wincker P."/>
            <person name="D'Hont A."/>
            <person name="Scarpelli C."/>
            <person name="Weissenbach J."/>
            <person name="Salanoubat M."/>
            <person name="Quetier F."/>
            <person name="Yu Y."/>
            <person name="Kim H.R."/>
            <person name="Rambo T."/>
            <person name="Currie J."/>
            <person name="Collura K."/>
            <person name="Luo M."/>
            <person name="Yang T."/>
            <person name="Ammiraju J.S.S."/>
            <person name="Engler F."/>
            <person name="Soderlund C."/>
            <person name="Wing R.A."/>
            <person name="Palmer L.E."/>
            <person name="de la Bastide M."/>
            <person name="Spiegel L."/>
            <person name="Nascimento L."/>
            <person name="Zutavern T."/>
            <person name="O'Shaughnessy A."/>
            <person name="Dike S."/>
            <person name="Dedhia N."/>
            <person name="Preston R."/>
            <person name="Balija V."/>
            <person name="McCombie W.R."/>
            <person name="Chow T."/>
            <person name="Chen H."/>
            <person name="Chung M."/>
            <person name="Chen C."/>
            <person name="Shaw J."/>
            <person name="Wu H."/>
            <person name="Hsiao K."/>
            <person name="Chao Y."/>
            <person name="Chu M."/>
            <person name="Cheng C."/>
            <person name="Hour A."/>
            <person name="Lee P."/>
            <person name="Lin S."/>
            <person name="Lin Y."/>
            <person name="Liou J."/>
            <person name="Liu S."/>
            <person name="Hsing Y."/>
            <person name="Raghuvanshi S."/>
            <person name="Mohanty A."/>
            <person name="Bharti A.K."/>
            <person name="Gaur A."/>
            <person name="Gupta V."/>
            <person name="Kumar D."/>
            <person name="Ravi V."/>
            <person name="Vij S."/>
            <person name="Kapur A."/>
            <person name="Khurana P."/>
            <person name="Khurana P."/>
            <person name="Khurana J.P."/>
            <person name="Tyagi A.K."/>
            <person name="Gaikwad K."/>
            <person name="Singh A."/>
            <person name="Dalal V."/>
            <person name="Srivastava S."/>
            <person name="Dixit A."/>
            <person name="Pal A.K."/>
            <person name="Ghazi I.A."/>
            <person name="Yadav M."/>
            <person name="Pandit A."/>
            <person name="Bhargava A."/>
            <person name="Sureshbabu K."/>
            <person name="Batra K."/>
            <person name="Sharma T.R."/>
            <person name="Mohapatra T."/>
            <person name="Singh N.K."/>
            <person name="Messing J."/>
            <person name="Nelson A.B."/>
            <person name="Fuks G."/>
            <person name="Kavchok S."/>
            <person name="Keizer G."/>
            <person name="Linton E."/>
            <person name="Llaca V."/>
            <person name="Song R."/>
            <person name="Tanyolac B."/>
            <person name="Young S."/>
            <person name="Ho-Il K."/>
            <person name="Hahn J.H."/>
            <person name="Sangsakoo G."/>
            <person name="Vanavichit A."/>
            <person name="de Mattos Luiz.A.T."/>
            <person name="Zimmer P.D."/>
            <person name="Malone G."/>
            <person name="Dellagostin O."/>
            <person name="de Oliveira A.C."/>
            <person name="Bevan M."/>
            <person name="Bancroft I."/>
            <person name="Minx P."/>
            <person name="Cordum H."/>
            <person name="Wilson R."/>
            <person name="Cheng Z."/>
            <person name="Jin W."/>
            <person name="Jiang J."/>
            <person name="Leong S.A."/>
            <person name="Iwama H."/>
            <person name="Gojobori T."/>
            <person name="Itoh T."/>
            <person name="Niimura Y."/>
            <person name="Fujii Y."/>
            <person name="Habara T."/>
            <person name="Sakai H."/>
            <person name="Sato Y."/>
            <person name="Wilson G."/>
            <person name="Kumar K."/>
            <person name="McCouch S."/>
            <person name="Juretic N."/>
            <person name="Hoen D."/>
            <person name="Wright S."/>
            <person name="Bruskiewich R."/>
            <person name="Bureau T."/>
            <person name="Miyao A."/>
            <person name="Hirochika H."/>
            <person name="Nishikawa T."/>
            <person name="Kadowaki K."/>
            <person name="Sugiura M."/>
            <person name="Burr B."/>
            <person name="Sasaki T."/>
        </authorList>
    </citation>
    <scope>NUCLEOTIDE SEQUENCE [LARGE SCALE GENOMIC DNA]</scope>
    <source>
        <strain evidence="4">cv. Nipponbare</strain>
    </source>
</reference>
<name>Q6Z5T3_ORYSJ</name>
<feature type="transmembrane region" description="Helical" evidence="2">
    <location>
        <begin position="157"/>
        <end position="180"/>
    </location>
</feature>